<sequence length="82" mass="9595">MTIPVTLKRLQTRAVCFQLLAFLSACARCCIAVRSFFAPNNRYPWSRSCDSHSRQILTRYMVIFKRLSITIRKHHCHPLLLS</sequence>
<proteinExistence type="predicted"/>
<keyword evidence="2" id="KW-1185">Reference proteome</keyword>
<organism evidence="1 2">
    <name type="scientific">Ascodesmis nigricans</name>
    <dbReference type="NCBI Taxonomy" id="341454"/>
    <lineage>
        <taxon>Eukaryota</taxon>
        <taxon>Fungi</taxon>
        <taxon>Dikarya</taxon>
        <taxon>Ascomycota</taxon>
        <taxon>Pezizomycotina</taxon>
        <taxon>Pezizomycetes</taxon>
        <taxon>Pezizales</taxon>
        <taxon>Ascodesmidaceae</taxon>
        <taxon>Ascodesmis</taxon>
    </lineage>
</organism>
<name>A0A4S2MU83_9PEZI</name>
<dbReference type="Proteomes" id="UP000298138">
    <property type="component" value="Unassembled WGS sequence"/>
</dbReference>
<dbReference type="InParanoid" id="A0A4S2MU83"/>
<accession>A0A4S2MU83</accession>
<evidence type="ECO:0000313" key="1">
    <source>
        <dbReference type="EMBL" id="TGZ80122.1"/>
    </source>
</evidence>
<protein>
    <submittedName>
        <fullName evidence="1">Uncharacterized protein</fullName>
    </submittedName>
</protein>
<gene>
    <name evidence="1" type="ORF">EX30DRAFT_61106</name>
</gene>
<reference evidence="1 2" key="1">
    <citation type="submission" date="2019-04" db="EMBL/GenBank/DDBJ databases">
        <title>Comparative genomics and transcriptomics to analyze fruiting body development in filamentous ascomycetes.</title>
        <authorList>
            <consortium name="DOE Joint Genome Institute"/>
            <person name="Lutkenhaus R."/>
            <person name="Traeger S."/>
            <person name="Breuer J."/>
            <person name="Kuo A."/>
            <person name="Lipzen A."/>
            <person name="Pangilinan J."/>
            <person name="Dilworth D."/>
            <person name="Sandor L."/>
            <person name="Poggeler S."/>
            <person name="Barry K."/>
            <person name="Grigoriev I.V."/>
            <person name="Nowrousian M."/>
        </authorList>
    </citation>
    <scope>NUCLEOTIDE SEQUENCE [LARGE SCALE GENOMIC DNA]</scope>
    <source>
        <strain evidence="1 2">CBS 389.68</strain>
    </source>
</reference>
<dbReference type="EMBL" id="ML220126">
    <property type="protein sequence ID" value="TGZ80122.1"/>
    <property type="molecule type" value="Genomic_DNA"/>
</dbReference>
<evidence type="ECO:0000313" key="2">
    <source>
        <dbReference type="Proteomes" id="UP000298138"/>
    </source>
</evidence>
<dbReference type="AlphaFoldDB" id="A0A4S2MU83"/>